<dbReference type="EMBL" id="MCFG01000057">
    <property type="protein sequence ID" value="ORX84180.1"/>
    <property type="molecule type" value="Genomic_DNA"/>
</dbReference>
<dbReference type="InterPro" id="IPR002777">
    <property type="entry name" value="PFD_beta-like"/>
</dbReference>
<evidence type="ECO:0000256" key="3">
    <source>
        <dbReference type="SAM" id="Coils"/>
    </source>
</evidence>
<dbReference type="InterPro" id="IPR009053">
    <property type="entry name" value="Prefoldin"/>
</dbReference>
<dbReference type="GO" id="GO:0051082">
    <property type="term" value="F:unfolded protein binding"/>
    <property type="evidence" value="ECO:0007669"/>
    <property type="project" value="InterPro"/>
</dbReference>
<dbReference type="GO" id="GO:0015631">
    <property type="term" value="F:tubulin binding"/>
    <property type="evidence" value="ECO:0007669"/>
    <property type="project" value="EnsemblFungi"/>
</dbReference>
<dbReference type="Gene3D" id="1.10.287.370">
    <property type="match status" value="1"/>
</dbReference>
<comment type="similarity">
    <text evidence="1">Belongs to the prefoldin subunit beta family.</text>
</comment>
<keyword evidence="2" id="KW-0143">Chaperone</keyword>
<dbReference type="PANTHER" id="PTHR21431:SF0">
    <property type="entry name" value="PREFOLDIN SUBUNIT 6"/>
    <property type="match status" value="1"/>
</dbReference>
<dbReference type="STRING" id="1754192.A0A1Y1XEI9"/>
<dbReference type="PANTHER" id="PTHR21431">
    <property type="entry name" value="PREFOLDIN SUBUNIT 6"/>
    <property type="match status" value="1"/>
</dbReference>
<feature type="coiled-coil region" evidence="3">
    <location>
        <begin position="4"/>
        <end position="55"/>
    </location>
</feature>
<accession>A0A1Y1XEI9</accession>
<proteinExistence type="inferred from homology"/>
<evidence type="ECO:0000313" key="4">
    <source>
        <dbReference type="EMBL" id="ORX84180.1"/>
    </source>
</evidence>
<evidence type="ECO:0000313" key="5">
    <source>
        <dbReference type="Proteomes" id="UP000193944"/>
    </source>
</evidence>
<dbReference type="CDD" id="cd23161">
    <property type="entry name" value="Prefoldin_6"/>
    <property type="match status" value="1"/>
</dbReference>
<keyword evidence="5" id="KW-1185">Reference proteome</keyword>
<dbReference type="GO" id="GO:0016272">
    <property type="term" value="C:prefoldin complex"/>
    <property type="evidence" value="ECO:0007669"/>
    <property type="project" value="EnsemblFungi"/>
</dbReference>
<evidence type="ECO:0000256" key="1">
    <source>
        <dbReference type="ARBA" id="ARBA00008045"/>
    </source>
</evidence>
<dbReference type="GO" id="GO:0005737">
    <property type="term" value="C:cytoplasm"/>
    <property type="evidence" value="ECO:0007669"/>
    <property type="project" value="EnsemblFungi"/>
</dbReference>
<feature type="coiled-coil region" evidence="3">
    <location>
        <begin position="82"/>
        <end position="123"/>
    </location>
</feature>
<dbReference type="AlphaFoldDB" id="A0A1Y1XEI9"/>
<dbReference type="GO" id="GO:0007021">
    <property type="term" value="P:tubulin complex assembly"/>
    <property type="evidence" value="ECO:0007669"/>
    <property type="project" value="EnsemblFungi"/>
</dbReference>
<dbReference type="GO" id="GO:0051131">
    <property type="term" value="P:chaperone-mediated protein complex assembly"/>
    <property type="evidence" value="ECO:0007669"/>
    <property type="project" value="TreeGrafter"/>
</dbReference>
<evidence type="ECO:0000256" key="2">
    <source>
        <dbReference type="ARBA" id="ARBA00023186"/>
    </source>
</evidence>
<dbReference type="SUPFAM" id="SSF46579">
    <property type="entry name" value="Prefoldin"/>
    <property type="match status" value="1"/>
</dbReference>
<dbReference type="FunFam" id="1.10.287.370:FF:000003">
    <property type="entry name" value="Prefoldin subunit 6"/>
    <property type="match status" value="1"/>
</dbReference>
<organism evidence="4 5">
    <name type="scientific">Anaeromyces robustus</name>
    <dbReference type="NCBI Taxonomy" id="1754192"/>
    <lineage>
        <taxon>Eukaryota</taxon>
        <taxon>Fungi</taxon>
        <taxon>Fungi incertae sedis</taxon>
        <taxon>Chytridiomycota</taxon>
        <taxon>Chytridiomycota incertae sedis</taxon>
        <taxon>Neocallimastigomycetes</taxon>
        <taxon>Neocallimastigales</taxon>
        <taxon>Neocallimastigaceae</taxon>
        <taxon>Anaeromyces</taxon>
    </lineage>
</organism>
<gene>
    <name evidence="4" type="ORF">BCR32DRAFT_218030</name>
</gene>
<name>A0A1Y1XEI9_9FUNG</name>
<reference evidence="4 5" key="1">
    <citation type="submission" date="2016-08" db="EMBL/GenBank/DDBJ databases">
        <title>A Parts List for Fungal Cellulosomes Revealed by Comparative Genomics.</title>
        <authorList>
            <consortium name="DOE Joint Genome Institute"/>
            <person name="Haitjema C.H."/>
            <person name="Gilmore S.P."/>
            <person name="Henske J.K."/>
            <person name="Solomon K.V."/>
            <person name="De Groot R."/>
            <person name="Kuo A."/>
            <person name="Mondo S.J."/>
            <person name="Salamov A.A."/>
            <person name="Labutti K."/>
            <person name="Zhao Z."/>
            <person name="Chiniquy J."/>
            <person name="Barry K."/>
            <person name="Brewer H.M."/>
            <person name="Purvine S.O."/>
            <person name="Wright A.T."/>
            <person name="Boxma B."/>
            <person name="Van Alen T."/>
            <person name="Hackstein J.H."/>
            <person name="Baker S.E."/>
            <person name="Grigoriev I.V."/>
            <person name="O'Malley M.A."/>
        </authorList>
    </citation>
    <scope>NUCLEOTIDE SEQUENCE [LARGE SCALE GENOMIC DNA]</scope>
    <source>
        <strain evidence="4 5">S4</strain>
    </source>
</reference>
<comment type="caution">
    <text evidence="4">The sequence shown here is derived from an EMBL/GenBank/DDBJ whole genome shotgun (WGS) entry which is preliminary data.</text>
</comment>
<protein>
    <submittedName>
        <fullName evidence="4">Prefoldin beta-like protein</fullName>
    </submittedName>
</protein>
<dbReference type="Pfam" id="PF01920">
    <property type="entry name" value="Prefoldin_2"/>
    <property type="match status" value="1"/>
</dbReference>
<dbReference type="GO" id="GO:0051087">
    <property type="term" value="F:protein-folding chaperone binding"/>
    <property type="evidence" value="ECO:0007669"/>
    <property type="project" value="TreeGrafter"/>
</dbReference>
<dbReference type="Proteomes" id="UP000193944">
    <property type="component" value="Unassembled WGS sequence"/>
</dbReference>
<reference evidence="4 5" key="2">
    <citation type="submission" date="2016-08" db="EMBL/GenBank/DDBJ databases">
        <title>Pervasive Adenine N6-methylation of Active Genes in Fungi.</title>
        <authorList>
            <consortium name="DOE Joint Genome Institute"/>
            <person name="Mondo S.J."/>
            <person name="Dannebaum R.O."/>
            <person name="Kuo R.C."/>
            <person name="Labutti K."/>
            <person name="Haridas S."/>
            <person name="Kuo A."/>
            <person name="Salamov A."/>
            <person name="Ahrendt S.R."/>
            <person name="Lipzen A."/>
            <person name="Sullivan W."/>
            <person name="Andreopoulos W.B."/>
            <person name="Clum A."/>
            <person name="Lindquist E."/>
            <person name="Daum C."/>
            <person name="Ramamoorthy G.K."/>
            <person name="Gryganskyi A."/>
            <person name="Culley D."/>
            <person name="Magnuson J.K."/>
            <person name="James T.Y."/>
            <person name="O'Malley M.A."/>
            <person name="Stajich J.E."/>
            <person name="Spatafora J.W."/>
            <person name="Visel A."/>
            <person name="Grigoriev I.V."/>
        </authorList>
    </citation>
    <scope>NUCLEOTIDE SEQUENCE [LARGE SCALE GENOMIC DNA]</scope>
    <source>
        <strain evidence="4 5">S4</strain>
    </source>
</reference>
<dbReference type="OrthoDB" id="248120at2759"/>
<dbReference type="GO" id="GO:0032968">
    <property type="term" value="P:positive regulation of transcription elongation by RNA polymerase II"/>
    <property type="evidence" value="ECO:0007669"/>
    <property type="project" value="EnsemblFungi"/>
</dbReference>
<dbReference type="GO" id="GO:0006457">
    <property type="term" value="P:protein folding"/>
    <property type="evidence" value="ECO:0007669"/>
    <property type="project" value="EnsemblFungi"/>
</dbReference>
<keyword evidence="3" id="KW-0175">Coiled coil</keyword>
<sequence>MASKSGLEQQLEKVVKEYQEIQKDFSKSVTSRQQLESQKQENESIQQEFKELKDDAVIYKMIGPVLVKQDKAEATQNVDKRLEYINGEIKRIEKLIKDLEEKQEKKKNEVATLQLQFQQQKQAAAATAKA</sequence>